<dbReference type="KEGG" id="pprf:DPRO_0963"/>
<evidence type="ECO:0000313" key="1">
    <source>
        <dbReference type="EMBL" id="SOB57850.1"/>
    </source>
</evidence>
<dbReference type="AlphaFoldDB" id="A0A2C8F5R9"/>
<accession>A0A2C8F5R9</accession>
<dbReference type="Proteomes" id="UP000219215">
    <property type="component" value="Chromosome DPRO"/>
</dbReference>
<organism evidence="1 2">
    <name type="scientific">Pseudodesulfovibrio profundus</name>
    <dbReference type="NCBI Taxonomy" id="57320"/>
    <lineage>
        <taxon>Bacteria</taxon>
        <taxon>Pseudomonadati</taxon>
        <taxon>Thermodesulfobacteriota</taxon>
        <taxon>Desulfovibrionia</taxon>
        <taxon>Desulfovibrionales</taxon>
        <taxon>Desulfovibrionaceae</taxon>
    </lineage>
</organism>
<sequence length="116" mass="13505">MNLTRIKRAVICDLFCSTRYLIVKDRCVSLSKRPPSGRKWNLVNLFRPVNNFFNFFFEVFVANRSECLRKNKSLGVAVGLPRATKEVLGQTTSTVKRFFKIKCITTSQKHLIYRNI</sequence>
<reference evidence="2" key="1">
    <citation type="submission" date="2017-09" db="EMBL/GenBank/DDBJ databases">
        <authorList>
            <person name="Regsiter A."/>
            <person name="William W."/>
        </authorList>
    </citation>
    <scope>NUCLEOTIDE SEQUENCE [LARGE SCALE GENOMIC DNA]</scope>
    <source>
        <strain evidence="2">500-1</strain>
    </source>
</reference>
<dbReference type="EMBL" id="LT907975">
    <property type="protein sequence ID" value="SOB57850.1"/>
    <property type="molecule type" value="Genomic_DNA"/>
</dbReference>
<keyword evidence="2" id="KW-1185">Reference proteome</keyword>
<evidence type="ECO:0000313" key="2">
    <source>
        <dbReference type="Proteomes" id="UP000219215"/>
    </source>
</evidence>
<name>A0A2C8F5R9_9BACT</name>
<protein>
    <submittedName>
        <fullName evidence="1">Uncharacterized protein</fullName>
    </submittedName>
</protein>
<proteinExistence type="predicted"/>
<gene>
    <name evidence="1" type="ORF">DPRO_0963</name>
</gene>